<sequence>MSFSRFARVLAVVVAAPALGAAPAHAAGLLTIPVQCEVGSETVLTWDDATYDLRGTCGVVRVAADDATVTMPAATKLVVEGAGNTVTAKPVYDVVVSGAGNAVSTPSLTSLVVSGTGSTVTVAGLAERVELLGSGATVTADTVNVLRMRGTDAVRARKAYTTRITGSDNSLALTRADRVVLTGDRNTVTVARGRTTLRDRGTANVLDLRPRRR</sequence>
<evidence type="ECO:0000256" key="1">
    <source>
        <dbReference type="SAM" id="SignalP"/>
    </source>
</evidence>
<accession>A0ABS9HBB9</accession>
<keyword evidence="1" id="KW-0732">Signal</keyword>
<feature type="chain" id="PRO_5047370771" evidence="1">
    <location>
        <begin position="27"/>
        <end position="213"/>
    </location>
</feature>
<dbReference type="InterPro" id="IPR021417">
    <property type="entry name" value="DUF3060"/>
</dbReference>
<evidence type="ECO:0000313" key="3">
    <source>
        <dbReference type="Proteomes" id="UP001201161"/>
    </source>
</evidence>
<keyword evidence="3" id="KW-1185">Reference proteome</keyword>
<gene>
    <name evidence="2" type="ORF">L2K70_08555</name>
</gene>
<dbReference type="RefSeq" id="WP_236401288.1">
    <property type="nucleotide sequence ID" value="NZ_JAKJHZ010000005.1"/>
</dbReference>
<comment type="caution">
    <text evidence="2">The sequence shown here is derived from an EMBL/GenBank/DDBJ whole genome shotgun (WGS) entry which is preliminary data.</text>
</comment>
<dbReference type="EMBL" id="JAKJHZ010000005">
    <property type="protein sequence ID" value="MCF6377653.1"/>
    <property type="molecule type" value="Genomic_DNA"/>
</dbReference>
<dbReference type="Proteomes" id="UP001201161">
    <property type="component" value="Unassembled WGS sequence"/>
</dbReference>
<organism evidence="2 3">
    <name type="scientific">Nocardioides potassii</name>
    <dbReference type="NCBI Taxonomy" id="2911371"/>
    <lineage>
        <taxon>Bacteria</taxon>
        <taxon>Bacillati</taxon>
        <taxon>Actinomycetota</taxon>
        <taxon>Actinomycetes</taxon>
        <taxon>Propionibacteriales</taxon>
        <taxon>Nocardioidaceae</taxon>
        <taxon>Nocardioides</taxon>
    </lineage>
</organism>
<feature type="signal peptide" evidence="1">
    <location>
        <begin position="1"/>
        <end position="26"/>
    </location>
</feature>
<reference evidence="2 3" key="1">
    <citation type="submission" date="2022-01" db="EMBL/GenBank/DDBJ databases">
        <title>Nocardioides sp. nov., an actinomycete isolated from mining soil.</title>
        <authorList>
            <person name="Liu L."/>
        </authorList>
    </citation>
    <scope>NUCLEOTIDE SEQUENCE [LARGE SCALE GENOMIC DNA]</scope>
    <source>
        <strain evidence="2 3">KLBMP 9356</strain>
    </source>
</reference>
<proteinExistence type="predicted"/>
<evidence type="ECO:0000313" key="2">
    <source>
        <dbReference type="EMBL" id="MCF6377653.1"/>
    </source>
</evidence>
<dbReference type="Pfam" id="PF11259">
    <property type="entry name" value="DUF3060"/>
    <property type="match status" value="1"/>
</dbReference>
<protein>
    <submittedName>
        <fullName evidence="2">DUF3060 domain-containing protein</fullName>
    </submittedName>
</protein>
<name>A0ABS9HBB9_9ACTN</name>